<evidence type="ECO:0000256" key="2">
    <source>
        <dbReference type="ARBA" id="ARBA00022898"/>
    </source>
</evidence>
<protein>
    <submittedName>
        <fullName evidence="4">Aminotransferase</fullName>
    </submittedName>
</protein>
<feature type="domain" description="Aminotransferase class I/classII large" evidence="3">
    <location>
        <begin position="123"/>
        <end position="317"/>
    </location>
</feature>
<name>A0A0M3ASN8_9SPHN</name>
<organism evidence="4 5">
    <name type="scientific">Sphingobium chungbukense</name>
    <dbReference type="NCBI Taxonomy" id="56193"/>
    <lineage>
        <taxon>Bacteria</taxon>
        <taxon>Pseudomonadati</taxon>
        <taxon>Pseudomonadota</taxon>
        <taxon>Alphaproteobacteria</taxon>
        <taxon>Sphingomonadales</taxon>
        <taxon>Sphingomonadaceae</taxon>
        <taxon>Sphingobium</taxon>
    </lineage>
</organism>
<reference evidence="4 5" key="1">
    <citation type="submission" date="2015-04" db="EMBL/GenBank/DDBJ databases">
        <title>Genome sequence of aromatic hydrocarbons-degrading Sphingobium chungbukense DJ77.</title>
        <authorList>
            <person name="Kim Y.-C."/>
            <person name="Chae J.-C."/>
        </authorList>
    </citation>
    <scope>NUCLEOTIDE SEQUENCE [LARGE SCALE GENOMIC DNA]</scope>
    <source>
        <strain evidence="4 5">DJ77</strain>
    </source>
</reference>
<dbReference type="GO" id="GO:0030170">
    <property type="term" value="F:pyridoxal phosphate binding"/>
    <property type="evidence" value="ECO:0007669"/>
    <property type="project" value="InterPro"/>
</dbReference>
<dbReference type="GO" id="GO:0008483">
    <property type="term" value="F:transaminase activity"/>
    <property type="evidence" value="ECO:0007669"/>
    <property type="project" value="UniProtKB-KW"/>
</dbReference>
<gene>
    <name evidence="4" type="ORF">YP76_12800</name>
</gene>
<dbReference type="CDD" id="cd00609">
    <property type="entry name" value="AAT_like"/>
    <property type="match status" value="1"/>
</dbReference>
<keyword evidence="4" id="KW-0808">Transferase</keyword>
<dbReference type="Gene3D" id="3.90.1150.10">
    <property type="entry name" value="Aspartate Aminotransferase, domain 1"/>
    <property type="match status" value="1"/>
</dbReference>
<dbReference type="PATRIC" id="fig|56193.3.peg.2665"/>
<accession>A0A0M3ASN8</accession>
<dbReference type="EMBL" id="LBIC01000005">
    <property type="protein sequence ID" value="KKW91956.1"/>
    <property type="molecule type" value="Genomic_DNA"/>
</dbReference>
<dbReference type="PANTHER" id="PTHR42885:SF1">
    <property type="entry name" value="THREONINE-PHOSPHATE DECARBOXYLASE"/>
    <property type="match status" value="1"/>
</dbReference>
<dbReference type="Gene3D" id="3.40.640.10">
    <property type="entry name" value="Type I PLP-dependent aspartate aminotransferase-like (Major domain)"/>
    <property type="match status" value="1"/>
</dbReference>
<comment type="caution">
    <text evidence="4">The sequence shown here is derived from an EMBL/GenBank/DDBJ whole genome shotgun (WGS) entry which is preliminary data.</text>
</comment>
<comment type="cofactor">
    <cofactor evidence="1">
        <name>pyridoxal 5'-phosphate</name>
        <dbReference type="ChEBI" id="CHEBI:597326"/>
    </cofactor>
</comment>
<keyword evidence="4" id="KW-0032">Aminotransferase</keyword>
<dbReference type="InterPro" id="IPR004839">
    <property type="entry name" value="Aminotransferase_I/II_large"/>
</dbReference>
<dbReference type="PANTHER" id="PTHR42885">
    <property type="entry name" value="HISTIDINOL-PHOSPHATE AMINOTRANSFERASE-RELATED"/>
    <property type="match status" value="1"/>
</dbReference>
<dbReference type="RefSeq" id="WP_046763962.1">
    <property type="nucleotide sequence ID" value="NZ_LBIC01000005.1"/>
</dbReference>
<proteinExistence type="predicted"/>
<evidence type="ECO:0000313" key="4">
    <source>
        <dbReference type="EMBL" id="KKW91956.1"/>
    </source>
</evidence>
<dbReference type="Pfam" id="PF00155">
    <property type="entry name" value="Aminotran_1_2"/>
    <property type="match status" value="1"/>
</dbReference>
<dbReference type="SUPFAM" id="SSF53383">
    <property type="entry name" value="PLP-dependent transferases"/>
    <property type="match status" value="1"/>
</dbReference>
<dbReference type="InterPro" id="IPR015424">
    <property type="entry name" value="PyrdxlP-dep_Trfase"/>
</dbReference>
<dbReference type="AlphaFoldDB" id="A0A0M3ASN8"/>
<dbReference type="STRING" id="56193.YP76_12800"/>
<keyword evidence="2" id="KW-0663">Pyridoxal phosphate</keyword>
<evidence type="ECO:0000256" key="1">
    <source>
        <dbReference type="ARBA" id="ARBA00001933"/>
    </source>
</evidence>
<dbReference type="InterPro" id="IPR015421">
    <property type="entry name" value="PyrdxlP-dep_Trfase_major"/>
</dbReference>
<evidence type="ECO:0000259" key="3">
    <source>
        <dbReference type="Pfam" id="PF00155"/>
    </source>
</evidence>
<dbReference type="Proteomes" id="UP000033874">
    <property type="component" value="Unassembled WGS sequence"/>
</dbReference>
<evidence type="ECO:0000313" key="5">
    <source>
        <dbReference type="Proteomes" id="UP000033874"/>
    </source>
</evidence>
<dbReference type="InterPro" id="IPR015422">
    <property type="entry name" value="PyrdxlP-dep_Trfase_small"/>
</dbReference>
<keyword evidence="5" id="KW-1185">Reference proteome</keyword>
<sequence>MSGFTWHGGRLAEARAHYGGEDWIDLSTGISPLVWPGVEGIAPDWCRLPEPSELAALERAAAAHFGVEPDHVCTLPGSEMGLRLVGRIFDMPGRWLVPSYRTHGEAFADGLPMETWNGAAERLALLLANPNNPDGRVLAPDRLKPWLAALEQAGGWLIIDEAYADAVPSSSLAREVGDNRRLILLRSFGKFFGLAGVRLGFLVGPRTIVSQARKMVGEWPVSAAAIAFGRAAYRDRQWIDGTIEALGMRAAALDAVLARHGLRAWGECPLFRLVDCEDGFALFEHLARQAILTRPFEENRRWLRLGLPGDEAALARLDKALASG</sequence>